<protein>
    <recommendedName>
        <fullName evidence="3">Ferredoxin</fullName>
    </recommendedName>
</protein>
<dbReference type="PROSITE" id="PS00198">
    <property type="entry name" value="4FE4S_FER_1"/>
    <property type="match status" value="2"/>
</dbReference>
<dbReference type="Pfam" id="PF13187">
    <property type="entry name" value="Fer4_9"/>
    <property type="match status" value="1"/>
</dbReference>
<organism evidence="9 10">
    <name type="scientific">Dorea ammoniilytica</name>
    <dbReference type="NCBI Taxonomy" id="2981788"/>
    <lineage>
        <taxon>Bacteria</taxon>
        <taxon>Bacillati</taxon>
        <taxon>Bacillota</taxon>
        <taxon>Clostridia</taxon>
        <taxon>Lachnospirales</taxon>
        <taxon>Lachnospiraceae</taxon>
        <taxon>Dorea</taxon>
    </lineage>
</organism>
<evidence type="ECO:0000256" key="1">
    <source>
        <dbReference type="ARBA" id="ARBA00001966"/>
    </source>
</evidence>
<keyword evidence="6" id="KW-0408">Iron</keyword>
<accession>A0ABT2S470</accession>
<feature type="domain" description="4Fe-4S ferredoxin-type" evidence="8">
    <location>
        <begin position="216"/>
        <end position="237"/>
    </location>
</feature>
<proteinExistence type="predicted"/>
<dbReference type="SUPFAM" id="SSF54862">
    <property type="entry name" value="4Fe-4S ferredoxins"/>
    <property type="match status" value="1"/>
</dbReference>
<name>A0ABT2S470_9FIRM</name>
<dbReference type="PANTHER" id="PTHR24960">
    <property type="entry name" value="PHOTOSYSTEM I IRON-SULFUR CENTER-RELATED"/>
    <property type="match status" value="1"/>
</dbReference>
<evidence type="ECO:0000256" key="5">
    <source>
        <dbReference type="ARBA" id="ARBA00022723"/>
    </source>
</evidence>
<evidence type="ECO:0000259" key="8">
    <source>
        <dbReference type="PROSITE" id="PS51379"/>
    </source>
</evidence>
<dbReference type="NCBIfam" id="NF038196">
    <property type="entry name" value="ferrodoxin_EFR1"/>
    <property type="match status" value="1"/>
</dbReference>
<dbReference type="InterPro" id="IPR017900">
    <property type="entry name" value="4Fe4S_Fe_S_CS"/>
</dbReference>
<dbReference type="EMBL" id="JAOQJV010000003">
    <property type="protein sequence ID" value="MCU6699386.1"/>
    <property type="molecule type" value="Genomic_DNA"/>
</dbReference>
<feature type="domain" description="4Fe-4S ferredoxin-type" evidence="8">
    <location>
        <begin position="180"/>
        <end position="209"/>
    </location>
</feature>
<evidence type="ECO:0000256" key="6">
    <source>
        <dbReference type="ARBA" id="ARBA00023004"/>
    </source>
</evidence>
<dbReference type="Gene3D" id="3.40.50.360">
    <property type="match status" value="1"/>
</dbReference>
<dbReference type="Proteomes" id="UP001207605">
    <property type="component" value="Unassembled WGS sequence"/>
</dbReference>
<dbReference type="PANTHER" id="PTHR24960:SF79">
    <property type="entry name" value="PHOTOSYSTEM I IRON-SULFUR CENTER"/>
    <property type="match status" value="1"/>
</dbReference>
<keyword evidence="10" id="KW-1185">Reference proteome</keyword>
<comment type="cofactor">
    <cofactor evidence="1">
        <name>[4Fe-4S] cluster</name>
        <dbReference type="ChEBI" id="CHEBI:49883"/>
    </cofactor>
</comment>
<dbReference type="InterPro" id="IPR017896">
    <property type="entry name" value="4Fe4S_Fe-S-bd"/>
</dbReference>
<dbReference type="InterPro" id="IPR050157">
    <property type="entry name" value="PSI_iron-sulfur_center"/>
</dbReference>
<keyword evidence="5" id="KW-0479">Metal-binding</keyword>
<keyword evidence="7" id="KW-0411">Iron-sulfur</keyword>
<keyword evidence="4" id="KW-0004">4Fe-4S</keyword>
<evidence type="ECO:0000256" key="2">
    <source>
        <dbReference type="ARBA" id="ARBA00003532"/>
    </source>
</evidence>
<reference evidence="9 10" key="1">
    <citation type="journal article" date="2021" name="ISME Commun">
        <title>Automated analysis of genomic sequences facilitates high-throughput and comprehensive description of bacteria.</title>
        <authorList>
            <person name="Hitch T.C.A."/>
        </authorList>
    </citation>
    <scope>NUCLEOTIDE SEQUENCE [LARGE SCALE GENOMIC DNA]</scope>
    <source>
        <strain evidence="9 10">Sanger_02</strain>
    </source>
</reference>
<gene>
    <name evidence="9" type="ORF">OCV65_03925</name>
</gene>
<dbReference type="RefSeq" id="WP_262581027.1">
    <property type="nucleotide sequence ID" value="NZ_JAOQJV010000003.1"/>
</dbReference>
<dbReference type="InterPro" id="IPR026816">
    <property type="entry name" value="Flavodoxin_dom"/>
</dbReference>
<evidence type="ECO:0000313" key="9">
    <source>
        <dbReference type="EMBL" id="MCU6699386.1"/>
    </source>
</evidence>
<evidence type="ECO:0000256" key="4">
    <source>
        <dbReference type="ARBA" id="ARBA00022485"/>
    </source>
</evidence>
<evidence type="ECO:0000256" key="7">
    <source>
        <dbReference type="ARBA" id="ARBA00023014"/>
    </source>
</evidence>
<evidence type="ECO:0000256" key="3">
    <source>
        <dbReference type="ARBA" id="ARBA00013529"/>
    </source>
</evidence>
<comment type="caution">
    <text evidence="9">The sequence shown here is derived from an EMBL/GenBank/DDBJ whole genome shotgun (WGS) entry which is preliminary data.</text>
</comment>
<dbReference type="Pfam" id="PF12724">
    <property type="entry name" value="Flavodoxin_5"/>
    <property type="match status" value="1"/>
</dbReference>
<dbReference type="PROSITE" id="PS51379">
    <property type="entry name" value="4FE4S_FER_2"/>
    <property type="match status" value="2"/>
</dbReference>
<dbReference type="Gene3D" id="3.30.70.20">
    <property type="match status" value="1"/>
</dbReference>
<dbReference type="InterPro" id="IPR029039">
    <property type="entry name" value="Flavoprotein-like_sf"/>
</dbReference>
<dbReference type="InterPro" id="IPR047964">
    <property type="entry name" value="EFR1-like"/>
</dbReference>
<sequence>MIIYFSGTGNSRYIANRIADNIRDELIDANDKIKRRDTRTIKVNDRLVVVTPTYAWRIPWLVRDWIRKTHFQGVRQVWFVMSCGAEIGNAAKYNRLLCEEKDFDYMGTAQIVMPENYIALFHTPETEKARQIVSDAEPVIDNVCRQIVTGHAFAAPRNNLYDRVMSGPVNRLFYPLCVKAKAFHVSDDCIGCGKCVKLCPLNNITLENGKPVWGRKCTHCMACISYCPEKAIEYGKKSSEKERYYFEKLICCYSKIEMIK</sequence>
<evidence type="ECO:0000313" key="10">
    <source>
        <dbReference type="Proteomes" id="UP001207605"/>
    </source>
</evidence>
<comment type="function">
    <text evidence="2">Ferredoxins are iron-sulfur proteins that transfer electrons in a wide variety of metabolic reactions.</text>
</comment>
<dbReference type="SUPFAM" id="SSF52218">
    <property type="entry name" value="Flavoproteins"/>
    <property type="match status" value="1"/>
</dbReference>